<dbReference type="GO" id="GO:0045454">
    <property type="term" value="P:cell redox homeostasis"/>
    <property type="evidence" value="ECO:0007669"/>
    <property type="project" value="InterPro"/>
</dbReference>
<dbReference type="InterPro" id="IPR004099">
    <property type="entry name" value="Pyr_nucl-diS_OxRdtase_dimer"/>
</dbReference>
<keyword evidence="3" id="KW-0560">Oxidoreductase</keyword>
<evidence type="ECO:0000256" key="2">
    <source>
        <dbReference type="ARBA" id="ARBA00007532"/>
    </source>
</evidence>
<dbReference type="EMBL" id="OV725078">
    <property type="protein sequence ID" value="CAH1393646.1"/>
    <property type="molecule type" value="Genomic_DNA"/>
</dbReference>
<evidence type="ECO:0000256" key="4">
    <source>
        <dbReference type="ARBA" id="ARBA00023157"/>
    </source>
</evidence>
<dbReference type="GO" id="GO:0005829">
    <property type="term" value="C:cytosol"/>
    <property type="evidence" value="ECO:0007669"/>
    <property type="project" value="TreeGrafter"/>
</dbReference>
<dbReference type="InterPro" id="IPR046952">
    <property type="entry name" value="GSHR/TRXR-like"/>
</dbReference>
<feature type="region of interest" description="Disordered" evidence="6">
    <location>
        <begin position="752"/>
        <end position="802"/>
    </location>
</feature>
<accession>A0A9P0H348</accession>
<gene>
    <name evidence="8" type="ORF">NEZAVI_LOCUS4277</name>
</gene>
<protein>
    <recommendedName>
        <fullName evidence="7">Pyridine nucleotide-disulphide oxidoreductase dimerisation domain-containing protein</fullName>
    </recommendedName>
</protein>
<organism evidence="8 9">
    <name type="scientific">Nezara viridula</name>
    <name type="common">Southern green stink bug</name>
    <name type="synonym">Cimex viridulus</name>
    <dbReference type="NCBI Taxonomy" id="85310"/>
    <lineage>
        <taxon>Eukaryota</taxon>
        <taxon>Metazoa</taxon>
        <taxon>Ecdysozoa</taxon>
        <taxon>Arthropoda</taxon>
        <taxon>Hexapoda</taxon>
        <taxon>Insecta</taxon>
        <taxon>Pterygota</taxon>
        <taxon>Neoptera</taxon>
        <taxon>Paraneoptera</taxon>
        <taxon>Hemiptera</taxon>
        <taxon>Heteroptera</taxon>
        <taxon>Panheteroptera</taxon>
        <taxon>Pentatomomorpha</taxon>
        <taxon>Pentatomoidea</taxon>
        <taxon>Pentatomidae</taxon>
        <taxon>Pentatominae</taxon>
        <taxon>Nezara</taxon>
    </lineage>
</organism>
<feature type="compositionally biased region" description="Basic and acidic residues" evidence="6">
    <location>
        <begin position="1"/>
        <end position="16"/>
    </location>
</feature>
<feature type="region of interest" description="Disordered" evidence="6">
    <location>
        <begin position="408"/>
        <end position="518"/>
    </location>
</feature>
<dbReference type="GO" id="GO:0034599">
    <property type="term" value="P:cellular response to oxidative stress"/>
    <property type="evidence" value="ECO:0007669"/>
    <property type="project" value="TreeGrafter"/>
</dbReference>
<dbReference type="GO" id="GO:0005739">
    <property type="term" value="C:mitochondrion"/>
    <property type="evidence" value="ECO:0007669"/>
    <property type="project" value="TreeGrafter"/>
</dbReference>
<dbReference type="GO" id="GO:0004362">
    <property type="term" value="F:glutathione-disulfide reductase (NADPH) activity"/>
    <property type="evidence" value="ECO:0007669"/>
    <property type="project" value="TreeGrafter"/>
</dbReference>
<dbReference type="InterPro" id="IPR036188">
    <property type="entry name" value="FAD/NAD-bd_sf"/>
</dbReference>
<evidence type="ECO:0000256" key="3">
    <source>
        <dbReference type="ARBA" id="ARBA00023002"/>
    </source>
</evidence>
<dbReference type="InterPro" id="IPR016156">
    <property type="entry name" value="FAD/NAD-linked_Rdtase_dimer_sf"/>
</dbReference>
<dbReference type="OrthoDB" id="5956163at2759"/>
<feature type="compositionally biased region" description="Acidic residues" evidence="6">
    <location>
        <begin position="504"/>
        <end position="516"/>
    </location>
</feature>
<sequence>MENDSQQKDGDNDKYSKKPVNIRQHKNIKTNKRLGKKRRFSRPPSELDLQQIFPQPLEDGLRYGVIPLDGRAQLEYQLDQKLKKIREEAISFSELLEDLKQYAILSKIVKLCKFQERYRRKRSKQKIKVKAQLFPDHSVYKVKGKYQNSVHDDFIENFNTIIIAGKRMCPSQDVNIHDIGVTTCPFNGKIYTNFLDQTTVPTVYGIGDCVYGWPYENYSSVIAAQYLVRRLFSDFEETPEVQLGISTVQTYPLQYAFVGLSEEQARSTYRKVVTYIGSYKPKPNLWLANDDISATLKFVCYEEAPEMEKVVGIHFYHEQAPDTIQGYAAGMKTGIYYKEVRDLVATIPVHMECACQLNMDRKEYENLEIEELPHIDIYESNSQSNSISLYAETETESSSDEYKLYIPESVSSDKHDSSESSTEDTSIENEETDTSEYYSEETSEEETSEEQTSEEQTFEEEIQEEEEEIQEEEEEIQEEEEEVQEEEEIQEIHEEEEIHSNSSELEEEGLDEEESFESYVSGAMQIEQIIETVHSVEDSAIHSHSDSAALTAITSVTRFVSTFSTPEEESSYAQDYVLPDLSTIDDSNPFSLIVEKTVAEKQSSASEETSSELFQTATGNNSASVIVSEHASLEQKQLEICDKESDNSSVQSLKESQSSANSKCSTLSGRILDLDAPDVYVHFEDKASADEIRDYKKTELGEWSSSCPYGSALQLQMLRAAQLRDPNQKPRKSPWLALLSLDSGIRNQIKKCHSDPNKHVRSQKHHKINKTSRKQSMNLKRSDNPPVQRPIGESEEERKSNYSLGKVDKEIERTSSKFDRSQFTDLFKRKYKSWKIFQPPTSKEKTNTSPINLYTNLCYSTFTDEGLSDSISTLYSSTSTASTESEKSKDPPRRFISYPIIHVRETSLSNSKEKQGNIDSKVQIKSAKGTSDNRKAMISDPVTTISSIILDSSDSREFIQNASTKVEESPKNPPTSAVTRSACDRWLFFDSLVEREKSKIKKN</sequence>
<comment type="cofactor">
    <cofactor evidence="1">
        <name>FAD</name>
        <dbReference type="ChEBI" id="CHEBI:57692"/>
    </cofactor>
</comment>
<reference evidence="8" key="1">
    <citation type="submission" date="2022-01" db="EMBL/GenBank/DDBJ databases">
        <authorList>
            <person name="King R."/>
        </authorList>
    </citation>
    <scope>NUCLEOTIDE SEQUENCE</scope>
</reference>
<dbReference type="GO" id="GO:0006749">
    <property type="term" value="P:glutathione metabolic process"/>
    <property type="evidence" value="ECO:0007669"/>
    <property type="project" value="TreeGrafter"/>
</dbReference>
<evidence type="ECO:0000313" key="8">
    <source>
        <dbReference type="EMBL" id="CAH1393646.1"/>
    </source>
</evidence>
<feature type="domain" description="Pyridine nucleotide-disulphide oxidoreductase dimerisation" evidence="7">
    <location>
        <begin position="250"/>
        <end position="352"/>
    </location>
</feature>
<evidence type="ECO:0000313" key="9">
    <source>
        <dbReference type="Proteomes" id="UP001152798"/>
    </source>
</evidence>
<feature type="compositionally biased region" description="Basic and acidic residues" evidence="6">
    <location>
        <begin position="490"/>
        <end position="499"/>
    </location>
</feature>
<feature type="compositionally biased region" description="Basic residues" evidence="6">
    <location>
        <begin position="23"/>
        <end position="41"/>
    </location>
</feature>
<dbReference type="Proteomes" id="UP001152798">
    <property type="component" value="Chromosome 2"/>
</dbReference>
<dbReference type="SUPFAM" id="SSF55424">
    <property type="entry name" value="FAD/NAD-linked reductases, dimerisation (C-terminal) domain"/>
    <property type="match status" value="1"/>
</dbReference>
<dbReference type="Gene3D" id="3.30.390.30">
    <property type="match status" value="1"/>
</dbReference>
<keyword evidence="4" id="KW-1015">Disulfide bond</keyword>
<dbReference type="Pfam" id="PF02852">
    <property type="entry name" value="Pyr_redox_dim"/>
    <property type="match status" value="1"/>
</dbReference>
<dbReference type="GO" id="GO:0050660">
    <property type="term" value="F:flavin adenine dinucleotide binding"/>
    <property type="evidence" value="ECO:0007669"/>
    <property type="project" value="InterPro"/>
</dbReference>
<evidence type="ECO:0000256" key="5">
    <source>
        <dbReference type="ARBA" id="ARBA00023284"/>
    </source>
</evidence>
<dbReference type="PANTHER" id="PTHR42737:SF2">
    <property type="entry name" value="GLUTATHIONE REDUCTASE"/>
    <property type="match status" value="1"/>
</dbReference>
<evidence type="ECO:0000259" key="7">
    <source>
        <dbReference type="Pfam" id="PF02852"/>
    </source>
</evidence>
<proteinExistence type="inferred from homology"/>
<feature type="compositionally biased region" description="Basic residues" evidence="6">
    <location>
        <begin position="759"/>
        <end position="773"/>
    </location>
</feature>
<evidence type="ECO:0000256" key="6">
    <source>
        <dbReference type="SAM" id="MobiDB-lite"/>
    </source>
</evidence>
<feature type="region of interest" description="Disordered" evidence="6">
    <location>
        <begin position="1"/>
        <end position="45"/>
    </location>
</feature>
<feature type="compositionally biased region" description="Acidic residues" evidence="6">
    <location>
        <begin position="421"/>
        <end position="489"/>
    </location>
</feature>
<evidence type="ECO:0000256" key="1">
    <source>
        <dbReference type="ARBA" id="ARBA00001974"/>
    </source>
</evidence>
<dbReference type="AlphaFoldDB" id="A0A9P0H348"/>
<comment type="similarity">
    <text evidence="2">Belongs to the class-I pyridine nucleotide-disulfide oxidoreductase family.</text>
</comment>
<keyword evidence="5" id="KW-0676">Redox-active center</keyword>
<dbReference type="Gene3D" id="3.50.50.60">
    <property type="entry name" value="FAD/NAD(P)-binding domain"/>
    <property type="match status" value="1"/>
</dbReference>
<name>A0A9P0H348_NEZVI</name>
<keyword evidence="9" id="KW-1185">Reference proteome</keyword>
<dbReference type="PANTHER" id="PTHR42737">
    <property type="entry name" value="GLUTATHIONE REDUCTASE"/>
    <property type="match status" value="1"/>
</dbReference>